<reference evidence="2 3" key="1">
    <citation type="submission" date="2012-06" db="EMBL/GenBank/DDBJ databases">
        <title>Finished chromosome of genome of Cylindrospermum stagnale PCC 7417.</title>
        <authorList>
            <consortium name="US DOE Joint Genome Institute"/>
            <person name="Gugger M."/>
            <person name="Coursin T."/>
            <person name="Rippka R."/>
            <person name="Tandeau De Marsac N."/>
            <person name="Huntemann M."/>
            <person name="Wei C.-L."/>
            <person name="Han J."/>
            <person name="Detter J.C."/>
            <person name="Han C."/>
            <person name="Tapia R."/>
            <person name="Chen A."/>
            <person name="Kyrpides N."/>
            <person name="Mavromatis K."/>
            <person name="Markowitz V."/>
            <person name="Szeto E."/>
            <person name="Ivanova N."/>
            <person name="Pagani I."/>
            <person name="Pati A."/>
            <person name="Goodwin L."/>
            <person name="Nordberg H.P."/>
            <person name="Cantor M.N."/>
            <person name="Hua S.X."/>
            <person name="Woyke T."/>
            <person name="Kerfeld C.A."/>
        </authorList>
    </citation>
    <scope>NUCLEOTIDE SEQUENCE [LARGE SCALE GENOMIC DNA]</scope>
    <source>
        <strain evidence="2 3">PCC 7417</strain>
    </source>
</reference>
<evidence type="ECO:0000313" key="2">
    <source>
        <dbReference type="EMBL" id="AFZ24327.1"/>
    </source>
</evidence>
<dbReference type="EMBL" id="CP003642">
    <property type="protein sequence ID" value="AFZ24327.1"/>
    <property type="molecule type" value="Genomic_DNA"/>
</dbReference>
<dbReference type="STRING" id="56107.Cylst_2088"/>
<name>K9WXT4_9NOST</name>
<protein>
    <submittedName>
        <fullName evidence="2">Uncharacterized protein</fullName>
    </submittedName>
</protein>
<keyword evidence="1" id="KW-0472">Membrane</keyword>
<dbReference type="RefSeq" id="WP_015207582.1">
    <property type="nucleotide sequence ID" value="NC_019757.1"/>
</dbReference>
<proteinExistence type="predicted"/>
<gene>
    <name evidence="2" type="ORF">Cylst_2088</name>
</gene>
<keyword evidence="1" id="KW-0812">Transmembrane</keyword>
<evidence type="ECO:0000313" key="3">
    <source>
        <dbReference type="Proteomes" id="UP000010475"/>
    </source>
</evidence>
<dbReference type="AlphaFoldDB" id="K9WXT4"/>
<dbReference type="HOGENOM" id="CLU_112440_0_0_3"/>
<evidence type="ECO:0000256" key="1">
    <source>
        <dbReference type="SAM" id="Phobius"/>
    </source>
</evidence>
<dbReference type="eggNOG" id="ENOG503134N">
    <property type="taxonomic scope" value="Bacteria"/>
</dbReference>
<dbReference type="Proteomes" id="UP000010475">
    <property type="component" value="Chromosome"/>
</dbReference>
<dbReference type="KEGG" id="csg:Cylst_2088"/>
<keyword evidence="3" id="KW-1185">Reference proteome</keyword>
<organism evidence="2 3">
    <name type="scientific">Cylindrospermum stagnale PCC 7417</name>
    <dbReference type="NCBI Taxonomy" id="56107"/>
    <lineage>
        <taxon>Bacteria</taxon>
        <taxon>Bacillati</taxon>
        <taxon>Cyanobacteriota</taxon>
        <taxon>Cyanophyceae</taxon>
        <taxon>Nostocales</taxon>
        <taxon>Nostocaceae</taxon>
        <taxon>Cylindrospermum</taxon>
    </lineage>
</organism>
<accession>K9WXT4</accession>
<sequence length="223" mass="23516">MSPQANRDQPTSPCLRDFTSAAAPSQVKINHVLLLNILVWSVTYISPASAHTVKIAADVGGTLHIEPNDNPRAGEPAQAWFALTRRGGKAIALKECNCQLAIYAEPHSPGEPALLEPSLKPVKAERYQGTPGAEIVFPKPGAYQLKLNGKPASGNVFQPFELKFAVTVAAGRAAEAAPAVLNVTQEPQGIAIGLAQPAVLLGILLLSGGMLFFLVQTIRGGRD</sequence>
<dbReference type="PATRIC" id="fig|56107.3.peg.2312"/>
<feature type="transmembrane region" description="Helical" evidence="1">
    <location>
        <begin position="194"/>
        <end position="215"/>
    </location>
</feature>
<keyword evidence="1" id="KW-1133">Transmembrane helix</keyword>